<reference evidence="2 3" key="1">
    <citation type="journal article" date="2019" name="Int. J. Syst. Evol. Microbiol.">
        <title>The Global Catalogue of Microorganisms (GCM) 10K type strain sequencing project: providing services to taxonomists for standard genome sequencing and annotation.</title>
        <authorList>
            <consortium name="The Broad Institute Genomics Platform"/>
            <consortium name="The Broad Institute Genome Sequencing Center for Infectious Disease"/>
            <person name="Wu L."/>
            <person name="Ma J."/>
        </authorList>
    </citation>
    <scope>NUCLEOTIDE SEQUENCE [LARGE SCALE GENOMIC DNA]</scope>
    <source>
        <strain evidence="2 3">DT92</strain>
    </source>
</reference>
<feature type="transmembrane region" description="Helical" evidence="1">
    <location>
        <begin position="34"/>
        <end position="54"/>
    </location>
</feature>
<keyword evidence="1" id="KW-1133">Transmembrane helix</keyword>
<sequence>MGVGAVAAWPVLLWYVGVYARRRDRDRPTARRERVAASVAVGGWTALVAAVLFAPPDPVTQVLWAAAAAPPVALGCYRLAFDAGGSGESPAA</sequence>
<evidence type="ECO:0008006" key="4">
    <source>
        <dbReference type="Google" id="ProtNLM"/>
    </source>
</evidence>
<comment type="caution">
    <text evidence="2">The sequence shown here is derived from an EMBL/GenBank/DDBJ whole genome shotgun (WGS) entry which is preliminary data.</text>
</comment>
<keyword evidence="3" id="KW-1185">Reference proteome</keyword>
<dbReference type="EMBL" id="JBHSZG010000001">
    <property type="protein sequence ID" value="MFC7136694.1"/>
    <property type="molecule type" value="Genomic_DNA"/>
</dbReference>
<evidence type="ECO:0000256" key="1">
    <source>
        <dbReference type="SAM" id="Phobius"/>
    </source>
</evidence>
<gene>
    <name evidence="2" type="ORF">ACFQRB_09665</name>
</gene>
<keyword evidence="1" id="KW-0812">Transmembrane</keyword>
<dbReference type="AlphaFoldDB" id="A0ABD5XNQ6"/>
<organism evidence="2 3">
    <name type="scientific">Halobaculum litoreum</name>
    <dbReference type="NCBI Taxonomy" id="3031998"/>
    <lineage>
        <taxon>Archaea</taxon>
        <taxon>Methanobacteriati</taxon>
        <taxon>Methanobacteriota</taxon>
        <taxon>Stenosarchaea group</taxon>
        <taxon>Halobacteria</taxon>
        <taxon>Halobacteriales</taxon>
        <taxon>Haloferacaceae</taxon>
        <taxon>Halobaculum</taxon>
    </lineage>
</organism>
<name>A0ABD5XNQ6_9EURY</name>
<evidence type="ECO:0000313" key="2">
    <source>
        <dbReference type="EMBL" id="MFC7136694.1"/>
    </source>
</evidence>
<evidence type="ECO:0000313" key="3">
    <source>
        <dbReference type="Proteomes" id="UP001596368"/>
    </source>
</evidence>
<protein>
    <recommendedName>
        <fullName evidence="4">Integral membrane protein</fullName>
    </recommendedName>
</protein>
<dbReference type="Proteomes" id="UP001596368">
    <property type="component" value="Unassembled WGS sequence"/>
</dbReference>
<accession>A0ABD5XNQ6</accession>
<feature type="transmembrane region" description="Helical" evidence="1">
    <location>
        <begin position="6"/>
        <end position="22"/>
    </location>
</feature>
<proteinExistence type="predicted"/>
<keyword evidence="1" id="KW-0472">Membrane</keyword>